<dbReference type="InterPro" id="IPR007397">
    <property type="entry name" value="F-box-assoc_dom"/>
</dbReference>
<evidence type="ECO:0000313" key="2">
    <source>
        <dbReference type="EMBL" id="VDK48113.1"/>
    </source>
</evidence>
<gene>
    <name evidence="2" type="ORF">CGOC_LOCUS1199</name>
</gene>
<dbReference type="OrthoDB" id="1107553at2759"/>
<accession>A0A3P6QZ61</accession>
<dbReference type="GO" id="GO:0061630">
    <property type="term" value="F:ubiquitin protein ligase activity"/>
    <property type="evidence" value="ECO:0007669"/>
    <property type="project" value="TreeGrafter"/>
</dbReference>
<dbReference type="EMBL" id="UYRV01002107">
    <property type="protein sequence ID" value="VDK48113.1"/>
    <property type="molecule type" value="Genomic_DNA"/>
</dbReference>
<dbReference type="GO" id="GO:0036503">
    <property type="term" value="P:ERAD pathway"/>
    <property type="evidence" value="ECO:0007669"/>
    <property type="project" value="TreeGrafter"/>
</dbReference>
<name>A0A3P6QZ61_CYLGO</name>
<dbReference type="InterPro" id="IPR008979">
    <property type="entry name" value="Galactose-bd-like_sf"/>
</dbReference>
<dbReference type="InterPro" id="IPR039752">
    <property type="entry name" value="F-box_only"/>
</dbReference>
<dbReference type="AlphaFoldDB" id="A0A3P6QZ61"/>
<feature type="domain" description="FBA" evidence="1">
    <location>
        <begin position="1"/>
        <end position="109"/>
    </location>
</feature>
<feature type="non-terminal residue" evidence="2">
    <location>
        <position position="109"/>
    </location>
</feature>
<evidence type="ECO:0000259" key="1">
    <source>
        <dbReference type="PROSITE" id="PS51114"/>
    </source>
</evidence>
<organism evidence="2 3">
    <name type="scientific">Cylicostephanus goldi</name>
    <name type="common">Nematode worm</name>
    <dbReference type="NCBI Taxonomy" id="71465"/>
    <lineage>
        <taxon>Eukaryota</taxon>
        <taxon>Metazoa</taxon>
        <taxon>Ecdysozoa</taxon>
        <taxon>Nematoda</taxon>
        <taxon>Chromadorea</taxon>
        <taxon>Rhabditida</taxon>
        <taxon>Rhabditina</taxon>
        <taxon>Rhabditomorpha</taxon>
        <taxon>Strongyloidea</taxon>
        <taxon>Strongylidae</taxon>
        <taxon>Cylicostephanus</taxon>
    </lineage>
</organism>
<protein>
    <recommendedName>
        <fullName evidence="1">FBA domain-containing protein</fullName>
    </recommendedName>
</protein>
<dbReference type="GO" id="GO:0019005">
    <property type="term" value="C:SCF ubiquitin ligase complex"/>
    <property type="evidence" value="ECO:0007669"/>
    <property type="project" value="TreeGrafter"/>
</dbReference>
<proteinExistence type="predicted"/>
<sequence length="109" mass="12924">MVFRSAGDGIRIEHPPEYCEQTEVPICFATSYQWCSRYFEIDLGKAGVQDWVMDLIRPEITVRERCACREDCGAEYELRVHLMKDDEVFDENVILPRFRVAERSWGQWE</sequence>
<dbReference type="Gene3D" id="2.60.120.260">
    <property type="entry name" value="Galactose-binding domain-like"/>
    <property type="match status" value="1"/>
</dbReference>
<dbReference type="PANTHER" id="PTHR12125">
    <property type="entry name" value="F-BOX ONLY PROTEIN 6-LIKE PROTEIN"/>
    <property type="match status" value="1"/>
</dbReference>
<dbReference type="SUPFAM" id="SSF49785">
    <property type="entry name" value="Galactose-binding domain-like"/>
    <property type="match status" value="1"/>
</dbReference>
<reference evidence="2 3" key="1">
    <citation type="submission" date="2018-11" db="EMBL/GenBank/DDBJ databases">
        <authorList>
            <consortium name="Pathogen Informatics"/>
        </authorList>
    </citation>
    <scope>NUCLEOTIDE SEQUENCE [LARGE SCALE GENOMIC DNA]</scope>
</reference>
<dbReference type="Pfam" id="PF04300">
    <property type="entry name" value="FBA"/>
    <property type="match status" value="1"/>
</dbReference>
<dbReference type="PANTHER" id="PTHR12125:SF5">
    <property type="entry name" value="F-BOX DOMAIN-CONTAINING PROTEIN"/>
    <property type="match status" value="1"/>
</dbReference>
<evidence type="ECO:0000313" key="3">
    <source>
        <dbReference type="Proteomes" id="UP000271889"/>
    </source>
</evidence>
<dbReference type="GO" id="GO:0031146">
    <property type="term" value="P:SCF-dependent proteasomal ubiquitin-dependent protein catabolic process"/>
    <property type="evidence" value="ECO:0007669"/>
    <property type="project" value="TreeGrafter"/>
</dbReference>
<keyword evidence="3" id="KW-1185">Reference proteome</keyword>
<dbReference type="SMART" id="SM01198">
    <property type="entry name" value="FBA"/>
    <property type="match status" value="1"/>
</dbReference>
<dbReference type="PROSITE" id="PS51114">
    <property type="entry name" value="FBA"/>
    <property type="match status" value="1"/>
</dbReference>
<dbReference type="Proteomes" id="UP000271889">
    <property type="component" value="Unassembled WGS sequence"/>
</dbReference>
<dbReference type="GO" id="GO:0005737">
    <property type="term" value="C:cytoplasm"/>
    <property type="evidence" value="ECO:0007669"/>
    <property type="project" value="UniProtKB-ARBA"/>
</dbReference>
<dbReference type="GO" id="GO:0006516">
    <property type="term" value="P:glycoprotein catabolic process"/>
    <property type="evidence" value="ECO:0007669"/>
    <property type="project" value="TreeGrafter"/>
</dbReference>